<evidence type="ECO:0000259" key="3">
    <source>
        <dbReference type="PROSITE" id="PS50943"/>
    </source>
</evidence>
<sequence length="144" mass="15263">MTTGGGAGPAEDRARNGGWSDQVNALGGFIRAQRQMAKLSLREMASMTRVSNAYLSQVERGLHQPSLKVLHSIADALHLNAEQLLQQAGWSAGAAAGTNGRTDPAAEEPATGPCSVEEAVRAETRLSEEQKTALLGVYRSFLES</sequence>
<dbReference type="Pfam" id="PF01381">
    <property type="entry name" value="HTH_3"/>
    <property type="match status" value="1"/>
</dbReference>
<keyword evidence="5" id="KW-1185">Reference proteome</keyword>
<evidence type="ECO:0000313" key="4">
    <source>
        <dbReference type="EMBL" id="MFC5951573.1"/>
    </source>
</evidence>
<dbReference type="InterPro" id="IPR050807">
    <property type="entry name" value="TransReg_Diox_bact_type"/>
</dbReference>
<dbReference type="PANTHER" id="PTHR46797">
    <property type="entry name" value="HTH-TYPE TRANSCRIPTIONAL REGULATOR"/>
    <property type="match status" value="1"/>
</dbReference>
<dbReference type="SUPFAM" id="SSF47413">
    <property type="entry name" value="lambda repressor-like DNA-binding domains"/>
    <property type="match status" value="1"/>
</dbReference>
<dbReference type="Proteomes" id="UP001596119">
    <property type="component" value="Unassembled WGS sequence"/>
</dbReference>
<feature type="region of interest" description="Disordered" evidence="2">
    <location>
        <begin position="91"/>
        <end position="118"/>
    </location>
</feature>
<dbReference type="InterPro" id="IPR010982">
    <property type="entry name" value="Lambda_DNA-bd_dom_sf"/>
</dbReference>
<protein>
    <submittedName>
        <fullName evidence="4">Helix-turn-helix domain-containing protein</fullName>
    </submittedName>
</protein>
<reference evidence="5" key="1">
    <citation type="journal article" date="2019" name="Int. J. Syst. Evol. Microbiol.">
        <title>The Global Catalogue of Microorganisms (GCM) 10K type strain sequencing project: providing services to taxonomists for standard genome sequencing and annotation.</title>
        <authorList>
            <consortium name="The Broad Institute Genomics Platform"/>
            <consortium name="The Broad Institute Genome Sequencing Center for Infectious Disease"/>
            <person name="Wu L."/>
            <person name="Ma J."/>
        </authorList>
    </citation>
    <scope>NUCLEOTIDE SEQUENCE [LARGE SCALE GENOMIC DNA]</scope>
    <source>
        <strain evidence="5">CGMCC 4.7397</strain>
    </source>
</reference>
<proteinExistence type="predicted"/>
<dbReference type="RefSeq" id="WP_379569650.1">
    <property type="nucleotide sequence ID" value="NZ_JBHSQK010000076.1"/>
</dbReference>
<evidence type="ECO:0000256" key="2">
    <source>
        <dbReference type="SAM" id="MobiDB-lite"/>
    </source>
</evidence>
<evidence type="ECO:0000313" key="5">
    <source>
        <dbReference type="Proteomes" id="UP001596119"/>
    </source>
</evidence>
<accession>A0ABW1IFG0</accession>
<dbReference type="Gene3D" id="1.10.260.40">
    <property type="entry name" value="lambda repressor-like DNA-binding domains"/>
    <property type="match status" value="1"/>
</dbReference>
<organism evidence="4 5">
    <name type="scientific">Pseudonocardia lutea</name>
    <dbReference type="NCBI Taxonomy" id="2172015"/>
    <lineage>
        <taxon>Bacteria</taxon>
        <taxon>Bacillati</taxon>
        <taxon>Actinomycetota</taxon>
        <taxon>Actinomycetes</taxon>
        <taxon>Pseudonocardiales</taxon>
        <taxon>Pseudonocardiaceae</taxon>
        <taxon>Pseudonocardia</taxon>
    </lineage>
</organism>
<name>A0ABW1IFG0_9PSEU</name>
<comment type="caution">
    <text evidence="4">The sequence shown here is derived from an EMBL/GenBank/DDBJ whole genome shotgun (WGS) entry which is preliminary data.</text>
</comment>
<dbReference type="PROSITE" id="PS50943">
    <property type="entry name" value="HTH_CROC1"/>
    <property type="match status" value="1"/>
</dbReference>
<gene>
    <name evidence="4" type="ORF">ACFQH9_25235</name>
</gene>
<dbReference type="SMART" id="SM00530">
    <property type="entry name" value="HTH_XRE"/>
    <property type="match status" value="1"/>
</dbReference>
<dbReference type="CDD" id="cd00093">
    <property type="entry name" value="HTH_XRE"/>
    <property type="match status" value="1"/>
</dbReference>
<evidence type="ECO:0000256" key="1">
    <source>
        <dbReference type="ARBA" id="ARBA00023125"/>
    </source>
</evidence>
<keyword evidence="1" id="KW-0238">DNA-binding</keyword>
<dbReference type="PANTHER" id="PTHR46797:SF1">
    <property type="entry name" value="METHYLPHOSPHONATE SYNTHASE"/>
    <property type="match status" value="1"/>
</dbReference>
<dbReference type="EMBL" id="JBHSQK010000076">
    <property type="protein sequence ID" value="MFC5951573.1"/>
    <property type="molecule type" value="Genomic_DNA"/>
</dbReference>
<feature type="domain" description="HTH cro/C1-type" evidence="3">
    <location>
        <begin position="30"/>
        <end position="84"/>
    </location>
</feature>
<dbReference type="InterPro" id="IPR001387">
    <property type="entry name" value="Cro/C1-type_HTH"/>
</dbReference>